<sequence length="122" mass="14418">FFFFFFHTATLACPPHCLSSYPPFACHQSFEDNSRTGRQRWPGLAHLLFVFTHFFLIIFFFFSKPLCLVVQNLCVQRVQTCISFFFSIVVPLQTLDRIDCLRCEPVARYFLHCEKNEHRKGV</sequence>
<feature type="transmembrane region" description="Helical" evidence="1">
    <location>
        <begin position="43"/>
        <end position="62"/>
    </location>
</feature>
<feature type="non-terminal residue" evidence="3">
    <location>
        <position position="1"/>
    </location>
</feature>
<evidence type="ECO:0000313" key="3">
    <source>
        <dbReference type="EMBL" id="JAP87125.1"/>
    </source>
</evidence>
<evidence type="ECO:0000256" key="1">
    <source>
        <dbReference type="SAM" id="Phobius"/>
    </source>
</evidence>
<keyword evidence="1" id="KW-1133">Transmembrane helix</keyword>
<accession>A0A131Z8I5</accession>
<dbReference type="AlphaFoldDB" id="A0A131Z8I5"/>
<keyword evidence="2" id="KW-0732">Signal</keyword>
<evidence type="ECO:0000256" key="2">
    <source>
        <dbReference type="SAM" id="SignalP"/>
    </source>
</evidence>
<feature type="signal peptide" evidence="2">
    <location>
        <begin position="1"/>
        <end position="19"/>
    </location>
</feature>
<name>A0A131Z8I5_RHIAP</name>
<keyword evidence="1" id="KW-0812">Transmembrane</keyword>
<keyword evidence="1" id="KW-0472">Membrane</keyword>
<organism evidence="3">
    <name type="scientific">Rhipicephalus appendiculatus</name>
    <name type="common">Brown ear tick</name>
    <dbReference type="NCBI Taxonomy" id="34631"/>
    <lineage>
        <taxon>Eukaryota</taxon>
        <taxon>Metazoa</taxon>
        <taxon>Ecdysozoa</taxon>
        <taxon>Arthropoda</taxon>
        <taxon>Chelicerata</taxon>
        <taxon>Arachnida</taxon>
        <taxon>Acari</taxon>
        <taxon>Parasitiformes</taxon>
        <taxon>Ixodida</taxon>
        <taxon>Ixodoidea</taxon>
        <taxon>Ixodidae</taxon>
        <taxon>Rhipicephalinae</taxon>
        <taxon>Rhipicephalus</taxon>
        <taxon>Rhipicephalus</taxon>
    </lineage>
</organism>
<dbReference type="EMBL" id="GEDV01001432">
    <property type="protein sequence ID" value="JAP87125.1"/>
    <property type="molecule type" value="Transcribed_RNA"/>
</dbReference>
<proteinExistence type="predicted"/>
<reference evidence="3" key="1">
    <citation type="journal article" date="2016" name="Ticks Tick Borne Dis.">
        <title>De novo assembly and annotation of the salivary gland transcriptome of Rhipicephalus appendiculatus male and female ticks during blood feeding.</title>
        <authorList>
            <person name="de Castro M.H."/>
            <person name="de Klerk D."/>
            <person name="Pienaar R."/>
            <person name="Latif A.A."/>
            <person name="Rees D.J."/>
            <person name="Mans B.J."/>
        </authorList>
    </citation>
    <scope>NUCLEOTIDE SEQUENCE</scope>
    <source>
        <tissue evidence="3">Salivary glands</tissue>
    </source>
</reference>
<evidence type="ECO:0008006" key="4">
    <source>
        <dbReference type="Google" id="ProtNLM"/>
    </source>
</evidence>
<protein>
    <recommendedName>
        <fullName evidence="4">Secreted protein</fullName>
    </recommendedName>
</protein>
<feature type="chain" id="PRO_5007287074" description="Secreted protein" evidence="2">
    <location>
        <begin position="20"/>
        <end position="122"/>
    </location>
</feature>